<evidence type="ECO:0000313" key="1">
    <source>
        <dbReference type="EMBL" id="VVC33885.1"/>
    </source>
</evidence>
<dbReference type="Proteomes" id="UP000325440">
    <property type="component" value="Unassembled WGS sequence"/>
</dbReference>
<reference evidence="1 2" key="1">
    <citation type="submission" date="2019-08" db="EMBL/GenBank/DDBJ databases">
        <authorList>
            <person name="Alioto T."/>
            <person name="Alioto T."/>
            <person name="Gomez Garrido J."/>
        </authorList>
    </citation>
    <scope>NUCLEOTIDE SEQUENCE [LARGE SCALE GENOMIC DNA]</scope>
</reference>
<accession>A0A5E4MQX5</accession>
<gene>
    <name evidence="1" type="ORF">CINCED_3A019585</name>
</gene>
<sequence>MPTGKISKHYMYEYFRETSTHVKQNLVVGVHFILHGNRSILSYKETPLDQFMMYKIQKIEPIKGVSPEYTRPITFHEENQFYAAKLSTIDSRLIQGLSLLNVRIWGYPVNQELIAAILQKKPKQFNITYYRDRYSLFNMLKNEVMDLLNCVYVFHAHVHLTQILALFDLMIVSPDENKKYFSSNVDLAFKYFDITLKTMATVYNENYVPAG</sequence>
<organism evidence="1 2">
    <name type="scientific">Cinara cedri</name>
    <dbReference type="NCBI Taxonomy" id="506608"/>
    <lineage>
        <taxon>Eukaryota</taxon>
        <taxon>Metazoa</taxon>
        <taxon>Ecdysozoa</taxon>
        <taxon>Arthropoda</taxon>
        <taxon>Hexapoda</taxon>
        <taxon>Insecta</taxon>
        <taxon>Pterygota</taxon>
        <taxon>Neoptera</taxon>
        <taxon>Paraneoptera</taxon>
        <taxon>Hemiptera</taxon>
        <taxon>Sternorrhyncha</taxon>
        <taxon>Aphidomorpha</taxon>
        <taxon>Aphidoidea</taxon>
        <taxon>Aphididae</taxon>
        <taxon>Lachninae</taxon>
        <taxon>Cinara</taxon>
    </lineage>
</organism>
<evidence type="ECO:0000313" key="2">
    <source>
        <dbReference type="Proteomes" id="UP000325440"/>
    </source>
</evidence>
<protein>
    <submittedName>
        <fullName evidence="1">Uncharacterized protein</fullName>
    </submittedName>
</protein>
<name>A0A5E4MQX5_9HEMI</name>
<keyword evidence="2" id="KW-1185">Reference proteome</keyword>
<dbReference type="AlphaFoldDB" id="A0A5E4MQX5"/>
<proteinExistence type="predicted"/>
<dbReference type="EMBL" id="CABPRJ010000978">
    <property type="protein sequence ID" value="VVC33885.1"/>
    <property type="molecule type" value="Genomic_DNA"/>
</dbReference>